<gene>
    <name evidence="2" type="ORF">MF626_05425</name>
</gene>
<accession>A0AAE9PYQ6</accession>
<dbReference type="AlphaFoldDB" id="A0AAE9PYQ6"/>
<name>A0AAE9PYQ6_PAEPO</name>
<sequence length="57" mass="6478">MYGAYQVLEGPAIEGLAILEFPTFEEAQAWYFSPAYQKALKHRLRGGRYRGVIVDSL</sequence>
<dbReference type="InterPro" id="IPR011008">
    <property type="entry name" value="Dimeric_a/b-barrel"/>
</dbReference>
<proteinExistence type="predicted"/>
<evidence type="ECO:0000313" key="2">
    <source>
        <dbReference type="EMBL" id="UZP76444.1"/>
    </source>
</evidence>
<dbReference type="Gene3D" id="3.30.70.100">
    <property type="match status" value="1"/>
</dbReference>
<dbReference type="EMBL" id="CP097770">
    <property type="protein sequence ID" value="UZP76444.1"/>
    <property type="molecule type" value="Genomic_DNA"/>
</dbReference>
<dbReference type="SUPFAM" id="SSF54909">
    <property type="entry name" value="Dimeric alpha+beta barrel"/>
    <property type="match status" value="1"/>
</dbReference>
<feature type="domain" description="DUF1330" evidence="1">
    <location>
        <begin position="3"/>
        <end position="55"/>
    </location>
</feature>
<dbReference type="InterPro" id="IPR010753">
    <property type="entry name" value="DUF1330"/>
</dbReference>
<protein>
    <submittedName>
        <fullName evidence="2">DUF1330 domain-containing protein</fullName>
    </submittedName>
</protein>
<evidence type="ECO:0000259" key="1">
    <source>
        <dbReference type="Pfam" id="PF07045"/>
    </source>
</evidence>
<organism evidence="2">
    <name type="scientific">Paenibacillus polymyxa</name>
    <name type="common">Bacillus polymyxa</name>
    <dbReference type="NCBI Taxonomy" id="1406"/>
    <lineage>
        <taxon>Bacteria</taxon>
        <taxon>Bacillati</taxon>
        <taxon>Bacillota</taxon>
        <taxon>Bacilli</taxon>
        <taxon>Bacillales</taxon>
        <taxon>Paenibacillaceae</taxon>
        <taxon>Paenibacillus</taxon>
    </lineage>
</organism>
<dbReference type="Pfam" id="PF07045">
    <property type="entry name" value="DUF1330"/>
    <property type="match status" value="1"/>
</dbReference>
<reference evidence="2" key="1">
    <citation type="submission" date="2022-11" db="EMBL/GenBank/DDBJ databases">
        <authorList>
            <person name="Vasilchenko N.G."/>
            <person name="Prazdnova E.V."/>
            <person name="Gorovtsov A.V."/>
            <person name="Chistyakov V.A."/>
            <person name="Pak M.L."/>
        </authorList>
    </citation>
    <scope>NUCLEOTIDE SEQUENCE</scope>
    <source>
        <strain evidence="2">R 4.5</strain>
    </source>
</reference>